<evidence type="ECO:0000313" key="2">
    <source>
        <dbReference type="Proteomes" id="UP001370348"/>
    </source>
</evidence>
<dbReference type="PANTHER" id="PTHR42637:SF1">
    <property type="entry name" value="TRNA 2-(METHYLSULFANYL)-N(6)-ISOPENTENYLADENOSINE(37) HYDROXYLASE"/>
    <property type="match status" value="1"/>
</dbReference>
<dbReference type="InterPro" id="IPR012347">
    <property type="entry name" value="Ferritin-like"/>
</dbReference>
<evidence type="ECO:0000313" key="1">
    <source>
        <dbReference type="EMBL" id="WXB15656.1"/>
    </source>
</evidence>
<proteinExistence type="predicted"/>
<gene>
    <name evidence="1" type="ORF">LZC94_48565</name>
</gene>
<dbReference type="Proteomes" id="UP001370348">
    <property type="component" value="Chromosome"/>
</dbReference>
<dbReference type="InterPro" id="IPR010386">
    <property type="entry name" value="tRNA-Hydrxlase_MiaE"/>
</dbReference>
<keyword evidence="2" id="KW-1185">Reference proteome</keyword>
<reference evidence="1 2" key="1">
    <citation type="submission" date="2021-12" db="EMBL/GenBank/DDBJ databases">
        <title>Discovery of the Pendulisporaceae a myxobacterial family with distinct sporulation behavior and unique specialized metabolism.</title>
        <authorList>
            <person name="Garcia R."/>
            <person name="Popoff A."/>
            <person name="Bader C.D."/>
            <person name="Loehr J."/>
            <person name="Walesch S."/>
            <person name="Walt C."/>
            <person name="Boldt J."/>
            <person name="Bunk B."/>
            <person name="Haeckl F.J.F.P.J."/>
            <person name="Gunesch A.P."/>
            <person name="Birkelbach J."/>
            <person name="Nuebel U."/>
            <person name="Pietschmann T."/>
            <person name="Bach T."/>
            <person name="Mueller R."/>
        </authorList>
    </citation>
    <scope>NUCLEOTIDE SEQUENCE [LARGE SCALE GENOMIC DNA]</scope>
    <source>
        <strain evidence="1 2">MSr11954</strain>
    </source>
</reference>
<dbReference type="RefSeq" id="WP_394825291.1">
    <property type="nucleotide sequence ID" value="NZ_CP089984.1"/>
</dbReference>
<dbReference type="EMBL" id="CP089984">
    <property type="protein sequence ID" value="WXB15656.1"/>
    <property type="molecule type" value="Genomic_DNA"/>
</dbReference>
<dbReference type="SUPFAM" id="SSF47240">
    <property type="entry name" value="Ferritin-like"/>
    <property type="match status" value="1"/>
</dbReference>
<sequence>MFCLKVRSDPGWAKEAVANFDKVLADHAHCEMKAASNALSLAARHPDDLALVRALTDLAKEELEHFQQVLTVLERRGIPLGPPEVDTYAADLRKSAKERPSGLPPLVDRLLVGALIEARSCERFKLLLGALDPAQERAIFDFYTELFAAEARHYRTFCDLAIAAAGGPNAREAVEARLETLSVLEGQIVSRLANNTFRGFIHG</sequence>
<dbReference type="Gene3D" id="1.20.1260.10">
    <property type="match status" value="1"/>
</dbReference>
<dbReference type="Pfam" id="PF06175">
    <property type="entry name" value="MiaE"/>
    <property type="match status" value="1"/>
</dbReference>
<name>A0ABZ2M2T9_9BACT</name>
<dbReference type="PANTHER" id="PTHR42637">
    <property type="entry name" value="TRNA-(MS[2]IO[6]A)-HYDROXYLASE"/>
    <property type="match status" value="1"/>
</dbReference>
<organism evidence="1 2">
    <name type="scientific">Pendulispora albinea</name>
    <dbReference type="NCBI Taxonomy" id="2741071"/>
    <lineage>
        <taxon>Bacteria</taxon>
        <taxon>Pseudomonadati</taxon>
        <taxon>Myxococcota</taxon>
        <taxon>Myxococcia</taxon>
        <taxon>Myxococcales</taxon>
        <taxon>Sorangiineae</taxon>
        <taxon>Pendulisporaceae</taxon>
        <taxon>Pendulispora</taxon>
    </lineage>
</organism>
<protein>
    <submittedName>
        <fullName evidence="1">tRNA-(Ms[2]io[6]A)-hydroxylase</fullName>
    </submittedName>
</protein>
<dbReference type="InterPro" id="IPR009078">
    <property type="entry name" value="Ferritin-like_SF"/>
</dbReference>
<accession>A0ABZ2M2T9</accession>
<dbReference type="PIRSF" id="PIRSF020736">
    <property type="entry name" value="MiaE"/>
    <property type="match status" value="1"/>
</dbReference>